<dbReference type="Gene3D" id="3.40.50.1580">
    <property type="entry name" value="Nucleoside phosphorylase domain"/>
    <property type="match status" value="1"/>
</dbReference>
<gene>
    <name evidence="5" type="primary">20340473</name>
    <name evidence="4" type="ORF">GGTG_00015</name>
</gene>
<dbReference type="Gene3D" id="1.25.40.10">
    <property type="entry name" value="Tetratricopeptide repeat domain"/>
    <property type="match status" value="1"/>
</dbReference>
<feature type="domain" description="NB-ARC" evidence="2">
    <location>
        <begin position="444"/>
        <end position="614"/>
    </location>
</feature>
<dbReference type="PANTHER" id="PTHR46082:SF6">
    <property type="entry name" value="AAA+ ATPASE DOMAIN-CONTAINING PROTEIN-RELATED"/>
    <property type="match status" value="1"/>
</dbReference>
<evidence type="ECO:0000313" key="6">
    <source>
        <dbReference type="Proteomes" id="UP000006039"/>
    </source>
</evidence>
<proteinExistence type="predicted"/>
<dbReference type="GO" id="GO:0043531">
    <property type="term" value="F:ADP binding"/>
    <property type="evidence" value="ECO:0007669"/>
    <property type="project" value="InterPro"/>
</dbReference>
<evidence type="ECO:0000259" key="2">
    <source>
        <dbReference type="Pfam" id="PF00931"/>
    </source>
</evidence>
<dbReference type="InterPro" id="IPR011990">
    <property type="entry name" value="TPR-like_helical_dom_sf"/>
</dbReference>
<reference evidence="4" key="3">
    <citation type="submission" date="2010-09" db="EMBL/GenBank/DDBJ databases">
        <title>Annotation of Gaeumannomyces graminis var. tritici R3-111a-1.</title>
        <authorList>
            <consortium name="The Broad Institute Genome Sequencing Platform"/>
            <person name="Ma L.-J."/>
            <person name="Dead R."/>
            <person name="Young S.K."/>
            <person name="Zeng Q."/>
            <person name="Gargeya S."/>
            <person name="Fitzgerald M."/>
            <person name="Haas B."/>
            <person name="Abouelleil A."/>
            <person name="Alvarado L."/>
            <person name="Arachchi H.M."/>
            <person name="Berlin A."/>
            <person name="Brown A."/>
            <person name="Chapman S.B."/>
            <person name="Chen Z."/>
            <person name="Dunbar C."/>
            <person name="Freedman E."/>
            <person name="Gearin G."/>
            <person name="Gellesch M."/>
            <person name="Goldberg J."/>
            <person name="Griggs A."/>
            <person name="Gujja S."/>
            <person name="Heiman D."/>
            <person name="Howarth C."/>
            <person name="Larson L."/>
            <person name="Lui A."/>
            <person name="MacDonald P.J.P."/>
            <person name="Mehta T."/>
            <person name="Montmayeur A."/>
            <person name="Murphy C."/>
            <person name="Neiman D."/>
            <person name="Pearson M."/>
            <person name="Priest M."/>
            <person name="Roberts A."/>
            <person name="Saif S."/>
            <person name="Shea T."/>
            <person name="Shenoy N."/>
            <person name="Sisk P."/>
            <person name="Stolte C."/>
            <person name="Sykes S."/>
            <person name="Yandava C."/>
            <person name="Wortman J."/>
            <person name="Nusbaum C."/>
            <person name="Birren B."/>
        </authorList>
    </citation>
    <scope>NUCLEOTIDE SEQUENCE</scope>
    <source>
        <strain evidence="4">R3-111a-1</strain>
    </source>
</reference>
<dbReference type="HOGENOM" id="CLU_000288_125_3_1"/>
<dbReference type="VEuPathDB" id="FungiDB:GGTG_00015"/>
<accession>J3NFG9</accession>
<dbReference type="SUPFAM" id="SSF48452">
    <property type="entry name" value="TPR-like"/>
    <property type="match status" value="2"/>
</dbReference>
<dbReference type="EMBL" id="GL385395">
    <property type="protein sequence ID" value="EJT80009.1"/>
    <property type="molecule type" value="Genomic_DNA"/>
</dbReference>
<dbReference type="GeneID" id="20340473"/>
<feature type="compositionally biased region" description="Basic and acidic residues" evidence="1">
    <location>
        <begin position="188"/>
        <end position="198"/>
    </location>
</feature>
<dbReference type="PANTHER" id="PTHR46082">
    <property type="entry name" value="ATP/GTP-BINDING PROTEIN-RELATED"/>
    <property type="match status" value="1"/>
</dbReference>
<organism evidence="4">
    <name type="scientific">Gaeumannomyces tritici (strain R3-111a-1)</name>
    <name type="common">Wheat and barley take-all root rot fungus</name>
    <name type="synonym">Gaeumannomyces graminis var. tritici</name>
    <dbReference type="NCBI Taxonomy" id="644352"/>
    <lineage>
        <taxon>Eukaryota</taxon>
        <taxon>Fungi</taxon>
        <taxon>Dikarya</taxon>
        <taxon>Ascomycota</taxon>
        <taxon>Pezizomycotina</taxon>
        <taxon>Sordariomycetes</taxon>
        <taxon>Sordariomycetidae</taxon>
        <taxon>Magnaporthales</taxon>
        <taxon>Magnaporthaceae</taxon>
        <taxon>Gaeumannomyces</taxon>
    </lineage>
</organism>
<dbReference type="Pfam" id="PF13374">
    <property type="entry name" value="TPR_10"/>
    <property type="match status" value="4"/>
</dbReference>
<dbReference type="eggNOG" id="KOG1840">
    <property type="taxonomic scope" value="Eukaryota"/>
</dbReference>
<dbReference type="SUPFAM" id="SSF52540">
    <property type="entry name" value="P-loop containing nucleoside triphosphate hydrolases"/>
    <property type="match status" value="1"/>
</dbReference>
<dbReference type="GO" id="GO:0003824">
    <property type="term" value="F:catalytic activity"/>
    <property type="evidence" value="ECO:0007669"/>
    <property type="project" value="InterPro"/>
</dbReference>
<name>J3NFG9_GAET3</name>
<dbReference type="NCBIfam" id="NF040586">
    <property type="entry name" value="FxSxx_TPR"/>
    <property type="match status" value="1"/>
</dbReference>
<dbReference type="InterPro" id="IPR035994">
    <property type="entry name" value="Nucleoside_phosphorylase_sf"/>
</dbReference>
<protein>
    <submittedName>
        <fullName evidence="4 5">Uncharacterized protein</fullName>
    </submittedName>
</protein>
<dbReference type="InterPro" id="IPR000845">
    <property type="entry name" value="Nucleoside_phosphorylase_d"/>
</dbReference>
<dbReference type="InterPro" id="IPR053137">
    <property type="entry name" value="NLR-like"/>
</dbReference>
<feature type="domain" description="Nucleoside phosphorylase" evidence="3">
    <location>
        <begin position="24"/>
        <end position="144"/>
    </location>
</feature>
<dbReference type="EnsemblFungi" id="EJT80009">
    <property type="protein sequence ID" value="EJT80009"/>
    <property type="gene ID" value="GGTG_00015"/>
</dbReference>
<sequence length="1075" mass="118285">MDPPTDPNAPSVIAPPASRDGFHIAIICALPRESDAIELLFDEFYDDHHKYGRSADDDNTYTTGRIGQHSVVLVVLPKMGVTAAVSASIGLRTSFSNVKLALLVGICGGLPSIGGQDAFLGDVIISTSIFNHDFGRSYTTEFVPKTSIEDSLNHANDHIRGLINSFQRMRIRRELQTKATKNLSRLQDAAKQHGDSRYKHPSNSTDKIYSADYEHKHRDKDNRCTQCDAIPAAFCPGAAKMTCTQLGCEEAHLAPRMDRLKKRPVGLVPQIFLGRVASGNAVMKSGSLRDGFANKHDVIAFEMEGAGAWEKVPCIVVKGICDYADSHKNKQWQDFAAATAASVAVAIFDRYELPDGVSSRPAAAEGGQPIPDSLSRPQHALAQPSHAFHNHGGVTHSVQGSTFGDGANIHISAVYHTAAPETPPQPFATIPFSRDPDFVDRGDILDQLLQRCSEPAGRMALVGLGGIGKSQLAIEFAHRAAEKTPNKWIFWIHAGTQARVEEGFQAIADVVKLPGRNQPKADVLQLVYGWLSNEQNGRWTIILDSADNGGVFYATNDGRKGKPLANYLPQSRNGSIVVTTRNRDLAFRLTGDHKNIIDIKPMVLADALLLLKKKLGPLPDTDTAKALVRALDLVPLAISQAAAYIQARSPLSSVGKYLAEFQKGEYKRTRLLSHDAGDLRRDGGASNAILTTWQISFEHIRSERPSAADLLALMSFFDRQGIALSLLKPLNTENVQWDSGSESGSSSDEADDGFEDDVAILRGFCLVSASENASAASEDAKALEMHGLVQLSMRQWLEADGLQNKFRRQFVERIAAAFPTGDYSNWATCQKLFAHVEAAMNCRPTEEGTQELWAGLMYRGGWYALEQGRYGAAEQMVGKSKRSREKQLGNSDEKTLNSVALYAEIFRNQGRWQEAEKLEVEVMETRKTKFGVDHPSTLTSMANLASTYRNQGRWEEAEKLEVEVMETRKTKLGVDHPDTLTSMANLASTFWNQGRWQEAEKLNVEVMETRKTKLGVDHPDTLTSMNNLAFTWKSQGRHKDALALMKHCAQTRQRVLGLKHPDTVSSLSVVTDWTS</sequence>
<dbReference type="Gene3D" id="3.40.50.300">
    <property type="entry name" value="P-loop containing nucleotide triphosphate hydrolases"/>
    <property type="match status" value="1"/>
</dbReference>
<feature type="region of interest" description="Disordered" evidence="1">
    <location>
        <begin position="187"/>
        <end position="206"/>
    </location>
</feature>
<reference evidence="5" key="5">
    <citation type="submission" date="2018-04" db="UniProtKB">
        <authorList>
            <consortium name="EnsemblFungi"/>
        </authorList>
    </citation>
    <scope>IDENTIFICATION</scope>
    <source>
        <strain evidence="5">R3-111a-1</strain>
    </source>
</reference>
<evidence type="ECO:0000313" key="5">
    <source>
        <dbReference type="EnsemblFungi" id="EJT80009"/>
    </source>
</evidence>
<dbReference type="RefSeq" id="XP_009216018.1">
    <property type="nucleotide sequence ID" value="XM_009217754.1"/>
</dbReference>
<feature type="region of interest" description="Disordered" evidence="1">
    <location>
        <begin position="358"/>
        <end position="379"/>
    </location>
</feature>
<dbReference type="Pfam" id="PF01048">
    <property type="entry name" value="PNP_UDP_1"/>
    <property type="match status" value="1"/>
</dbReference>
<dbReference type="Proteomes" id="UP000006039">
    <property type="component" value="Unassembled WGS sequence"/>
</dbReference>
<dbReference type="STRING" id="644352.J3NFG9"/>
<reference evidence="6" key="1">
    <citation type="submission" date="2010-07" db="EMBL/GenBank/DDBJ databases">
        <title>The genome sequence of Gaeumannomyces graminis var. tritici strain R3-111a-1.</title>
        <authorList>
            <consortium name="The Broad Institute Genome Sequencing Platform"/>
            <person name="Ma L.-J."/>
            <person name="Dead R."/>
            <person name="Young S."/>
            <person name="Zeng Q."/>
            <person name="Koehrsen M."/>
            <person name="Alvarado L."/>
            <person name="Berlin A."/>
            <person name="Chapman S.B."/>
            <person name="Chen Z."/>
            <person name="Freedman E."/>
            <person name="Gellesch M."/>
            <person name="Goldberg J."/>
            <person name="Griggs A."/>
            <person name="Gujja S."/>
            <person name="Heilman E.R."/>
            <person name="Heiman D."/>
            <person name="Hepburn T."/>
            <person name="Howarth C."/>
            <person name="Jen D."/>
            <person name="Larson L."/>
            <person name="Mehta T."/>
            <person name="Neiman D."/>
            <person name="Pearson M."/>
            <person name="Roberts A."/>
            <person name="Saif S."/>
            <person name="Shea T."/>
            <person name="Shenoy N."/>
            <person name="Sisk P."/>
            <person name="Stolte C."/>
            <person name="Sykes S."/>
            <person name="Walk T."/>
            <person name="White J."/>
            <person name="Yandava C."/>
            <person name="Haas B."/>
            <person name="Nusbaum C."/>
            <person name="Birren B."/>
        </authorList>
    </citation>
    <scope>NUCLEOTIDE SEQUENCE [LARGE SCALE GENOMIC DNA]</scope>
    <source>
        <strain evidence="6">R3-111a-1</strain>
    </source>
</reference>
<reference evidence="4" key="2">
    <citation type="submission" date="2010-07" db="EMBL/GenBank/DDBJ databases">
        <authorList>
            <consortium name="The Broad Institute Genome Sequencing Platform"/>
            <consortium name="Broad Institute Genome Sequencing Center for Infectious Disease"/>
            <person name="Ma L.-J."/>
            <person name="Dead R."/>
            <person name="Young S."/>
            <person name="Zeng Q."/>
            <person name="Koehrsen M."/>
            <person name="Alvarado L."/>
            <person name="Berlin A."/>
            <person name="Chapman S.B."/>
            <person name="Chen Z."/>
            <person name="Freedman E."/>
            <person name="Gellesch M."/>
            <person name="Goldberg J."/>
            <person name="Griggs A."/>
            <person name="Gujja S."/>
            <person name="Heilman E.R."/>
            <person name="Heiman D."/>
            <person name="Hepburn T."/>
            <person name="Howarth C."/>
            <person name="Jen D."/>
            <person name="Larson L."/>
            <person name="Mehta T."/>
            <person name="Neiman D."/>
            <person name="Pearson M."/>
            <person name="Roberts A."/>
            <person name="Saif S."/>
            <person name="Shea T."/>
            <person name="Shenoy N."/>
            <person name="Sisk P."/>
            <person name="Stolte C."/>
            <person name="Sykes S."/>
            <person name="Walk T."/>
            <person name="White J."/>
            <person name="Yandava C."/>
            <person name="Haas B."/>
            <person name="Nusbaum C."/>
            <person name="Birren B."/>
        </authorList>
    </citation>
    <scope>NUCLEOTIDE SEQUENCE</scope>
    <source>
        <strain evidence="4">R3-111a-1</strain>
    </source>
</reference>
<dbReference type="PRINTS" id="PR00381">
    <property type="entry name" value="KINESINLIGHT"/>
</dbReference>
<dbReference type="AlphaFoldDB" id="J3NFG9"/>
<dbReference type="InterPro" id="IPR002182">
    <property type="entry name" value="NB-ARC"/>
</dbReference>
<dbReference type="OrthoDB" id="626167at2759"/>
<reference evidence="5" key="4">
    <citation type="journal article" date="2015" name="G3 (Bethesda)">
        <title>Genome sequences of three phytopathogenic species of the Magnaporthaceae family of fungi.</title>
        <authorList>
            <person name="Okagaki L.H."/>
            <person name="Nunes C.C."/>
            <person name="Sailsbery J."/>
            <person name="Clay B."/>
            <person name="Brown D."/>
            <person name="John T."/>
            <person name="Oh Y."/>
            <person name="Young N."/>
            <person name="Fitzgerald M."/>
            <person name="Haas B.J."/>
            <person name="Zeng Q."/>
            <person name="Young S."/>
            <person name="Adiconis X."/>
            <person name="Fan L."/>
            <person name="Levin J.Z."/>
            <person name="Mitchell T.K."/>
            <person name="Okubara P.A."/>
            <person name="Farman M.L."/>
            <person name="Kohn L.M."/>
            <person name="Birren B."/>
            <person name="Ma L.-J."/>
            <person name="Dean R.A."/>
        </authorList>
    </citation>
    <scope>NUCLEOTIDE SEQUENCE</scope>
    <source>
        <strain evidence="5">R3-111a-1</strain>
    </source>
</reference>
<evidence type="ECO:0000256" key="1">
    <source>
        <dbReference type="SAM" id="MobiDB-lite"/>
    </source>
</evidence>
<evidence type="ECO:0000259" key="3">
    <source>
        <dbReference type="Pfam" id="PF01048"/>
    </source>
</evidence>
<keyword evidence="6" id="KW-1185">Reference proteome</keyword>
<dbReference type="SUPFAM" id="SSF53167">
    <property type="entry name" value="Purine and uridine phosphorylases"/>
    <property type="match status" value="1"/>
</dbReference>
<dbReference type="Pfam" id="PF00931">
    <property type="entry name" value="NB-ARC"/>
    <property type="match status" value="1"/>
</dbReference>
<evidence type="ECO:0000313" key="4">
    <source>
        <dbReference type="EMBL" id="EJT80009.1"/>
    </source>
</evidence>
<dbReference type="GO" id="GO:0009116">
    <property type="term" value="P:nucleoside metabolic process"/>
    <property type="evidence" value="ECO:0007669"/>
    <property type="project" value="InterPro"/>
</dbReference>
<dbReference type="InterPro" id="IPR027417">
    <property type="entry name" value="P-loop_NTPase"/>
</dbReference>